<keyword evidence="2" id="KW-0560">Oxidoreductase</keyword>
<dbReference type="RefSeq" id="WP_229804219.1">
    <property type="nucleotide sequence ID" value="NZ_BMYQ01000011.1"/>
</dbReference>
<reference evidence="5" key="2">
    <citation type="submission" date="2020-09" db="EMBL/GenBank/DDBJ databases">
        <authorList>
            <person name="Sun Q."/>
            <person name="Kim S."/>
        </authorList>
    </citation>
    <scope>NUCLEOTIDE SEQUENCE</scope>
    <source>
        <strain evidence="5">KCTC 23714</strain>
    </source>
</reference>
<dbReference type="InterPro" id="IPR009014">
    <property type="entry name" value="Transketo_C/PFOR_II"/>
</dbReference>
<dbReference type="SUPFAM" id="SSF52518">
    <property type="entry name" value="Thiamin diphosphate-binding fold (THDP-binding)"/>
    <property type="match status" value="1"/>
</dbReference>
<dbReference type="Pfam" id="PF02779">
    <property type="entry name" value="Transket_pyr"/>
    <property type="match status" value="1"/>
</dbReference>
<keyword evidence="6" id="KW-1185">Reference proteome</keyword>
<dbReference type="InterPro" id="IPR029061">
    <property type="entry name" value="THDP-binding"/>
</dbReference>
<dbReference type="CDD" id="cd07036">
    <property type="entry name" value="TPP_PYR_E1-PDHc-beta_like"/>
    <property type="match status" value="1"/>
</dbReference>
<dbReference type="PANTHER" id="PTHR43257">
    <property type="entry name" value="PYRUVATE DEHYDROGENASE E1 COMPONENT BETA SUBUNIT"/>
    <property type="match status" value="1"/>
</dbReference>
<evidence type="ECO:0000256" key="2">
    <source>
        <dbReference type="ARBA" id="ARBA00023002"/>
    </source>
</evidence>
<organism evidence="5 6">
    <name type="scientific">Gemmobacter lanyuensis</name>
    <dbReference type="NCBI Taxonomy" id="1054497"/>
    <lineage>
        <taxon>Bacteria</taxon>
        <taxon>Pseudomonadati</taxon>
        <taxon>Pseudomonadota</taxon>
        <taxon>Alphaproteobacteria</taxon>
        <taxon>Rhodobacterales</taxon>
        <taxon>Paracoccaceae</taxon>
        <taxon>Gemmobacter</taxon>
    </lineage>
</organism>
<name>A0A918IZI6_9RHOB</name>
<dbReference type="InterPro" id="IPR033248">
    <property type="entry name" value="Transketolase_C"/>
</dbReference>
<dbReference type="SMART" id="SM00861">
    <property type="entry name" value="Transket_pyr"/>
    <property type="match status" value="1"/>
</dbReference>
<gene>
    <name evidence="5" type="primary">pdhB2</name>
    <name evidence="5" type="ORF">GCM10011452_30170</name>
</gene>
<sequence length="342" mass="36560">MNAMTDKPSSQPQNLRTLSYSEAIREAMAIAMEADPTVILMGEDIGVYGGAFQVTLDLVDRFGTDRVMDTPISELGGAGVAVGAALTGLKPIFEFQFSDFAMLAMEQIVNQAAKLRYMLGGEASVPVVFRLPAGSGTGAAAQHSQSIEAWFGHVPGLKVLQPATPEDAKGMLLAALADPDPVMIFEHKLLYKMKGHVPEGSYLTPVGKALVRREGTDVTIVAGSIMLHRALEAAEQLTKDGINAEVIDLRCIRPIDHETILASVRKTGKLMVVYEGVKAFGVGAEISAMVAESDAFDFLDAPILRLGAADAPVPYNPDLERASVPQVDSIEAAARRLTRREV</sequence>
<dbReference type="Proteomes" id="UP000628984">
    <property type="component" value="Unassembled WGS sequence"/>
</dbReference>
<dbReference type="Pfam" id="PF02780">
    <property type="entry name" value="Transketolase_C"/>
    <property type="match status" value="1"/>
</dbReference>
<evidence type="ECO:0000256" key="1">
    <source>
        <dbReference type="ARBA" id="ARBA00001964"/>
    </source>
</evidence>
<dbReference type="AlphaFoldDB" id="A0A918IZI6"/>
<comment type="caution">
    <text evidence="5">The sequence shown here is derived from an EMBL/GenBank/DDBJ whole genome shotgun (WGS) entry which is preliminary data.</text>
</comment>
<dbReference type="FunFam" id="3.40.50.920:FF:000001">
    <property type="entry name" value="Pyruvate dehydrogenase E1 beta subunit"/>
    <property type="match status" value="1"/>
</dbReference>
<accession>A0A918IZI6</accession>
<dbReference type="FunFam" id="3.40.50.970:FF:000001">
    <property type="entry name" value="Pyruvate dehydrogenase E1 beta subunit"/>
    <property type="match status" value="1"/>
</dbReference>
<proteinExistence type="predicted"/>
<dbReference type="PANTHER" id="PTHR43257:SF2">
    <property type="entry name" value="PYRUVATE DEHYDROGENASE E1 COMPONENT SUBUNIT BETA"/>
    <property type="match status" value="1"/>
</dbReference>
<dbReference type="GO" id="GO:0016491">
    <property type="term" value="F:oxidoreductase activity"/>
    <property type="evidence" value="ECO:0007669"/>
    <property type="project" value="UniProtKB-KW"/>
</dbReference>
<dbReference type="Gene3D" id="3.40.50.920">
    <property type="match status" value="1"/>
</dbReference>
<dbReference type="EMBL" id="BMYQ01000011">
    <property type="protein sequence ID" value="GGW39777.1"/>
    <property type="molecule type" value="Genomic_DNA"/>
</dbReference>
<evidence type="ECO:0000313" key="6">
    <source>
        <dbReference type="Proteomes" id="UP000628984"/>
    </source>
</evidence>
<keyword evidence="3" id="KW-0786">Thiamine pyrophosphate</keyword>
<evidence type="ECO:0000313" key="5">
    <source>
        <dbReference type="EMBL" id="GGW39777.1"/>
    </source>
</evidence>
<evidence type="ECO:0000259" key="4">
    <source>
        <dbReference type="SMART" id="SM00861"/>
    </source>
</evidence>
<comment type="cofactor">
    <cofactor evidence="1">
        <name>thiamine diphosphate</name>
        <dbReference type="ChEBI" id="CHEBI:58937"/>
    </cofactor>
</comment>
<dbReference type="Gene3D" id="3.40.50.970">
    <property type="match status" value="1"/>
</dbReference>
<feature type="domain" description="Transketolase-like pyrimidine-binding" evidence="4">
    <location>
        <begin position="18"/>
        <end position="193"/>
    </location>
</feature>
<dbReference type="InterPro" id="IPR005475">
    <property type="entry name" value="Transketolase-like_Pyr-bd"/>
</dbReference>
<protein>
    <submittedName>
        <fullName evidence="5">TPP-dependent acetoin dehydrogenase complex, E1 protein subunit beta</fullName>
    </submittedName>
</protein>
<evidence type="ECO:0000256" key="3">
    <source>
        <dbReference type="ARBA" id="ARBA00023052"/>
    </source>
</evidence>
<dbReference type="NCBIfam" id="NF006667">
    <property type="entry name" value="PRK09212.1"/>
    <property type="match status" value="1"/>
</dbReference>
<reference evidence="5" key="1">
    <citation type="journal article" date="2014" name="Int. J. Syst. Evol. Microbiol.">
        <title>Complete genome sequence of Corynebacterium casei LMG S-19264T (=DSM 44701T), isolated from a smear-ripened cheese.</title>
        <authorList>
            <consortium name="US DOE Joint Genome Institute (JGI-PGF)"/>
            <person name="Walter F."/>
            <person name="Albersmeier A."/>
            <person name="Kalinowski J."/>
            <person name="Ruckert C."/>
        </authorList>
    </citation>
    <scope>NUCLEOTIDE SEQUENCE</scope>
    <source>
        <strain evidence="5">KCTC 23714</strain>
    </source>
</reference>
<dbReference type="SUPFAM" id="SSF52922">
    <property type="entry name" value="TK C-terminal domain-like"/>
    <property type="match status" value="1"/>
</dbReference>